<feature type="signal peptide" evidence="20">
    <location>
        <begin position="1"/>
        <end position="21"/>
    </location>
</feature>
<feature type="chain" id="PRO_5026792969" description="Aminopeptidase" evidence="20">
    <location>
        <begin position="22"/>
        <end position="958"/>
    </location>
</feature>
<dbReference type="InterPro" id="IPR027268">
    <property type="entry name" value="Peptidase_M4/M1_CTD_sf"/>
</dbReference>
<dbReference type="OrthoDB" id="8189111at2759"/>
<dbReference type="SUPFAM" id="SSF63737">
    <property type="entry name" value="Leukotriene A4 hydrolase N-terminal domain"/>
    <property type="match status" value="1"/>
</dbReference>
<dbReference type="GO" id="GO:0098552">
    <property type="term" value="C:side of membrane"/>
    <property type="evidence" value="ECO:0007669"/>
    <property type="project" value="UniProtKB-KW"/>
</dbReference>
<dbReference type="AlphaFoldDB" id="A0A6L2PGT9"/>
<keyword evidence="5" id="KW-0336">GPI-anchor</keyword>
<dbReference type="GO" id="GO:0005886">
    <property type="term" value="C:plasma membrane"/>
    <property type="evidence" value="ECO:0007669"/>
    <property type="project" value="UniProtKB-SubCell"/>
</dbReference>
<feature type="active site" description="Proton acceptor" evidence="16">
    <location>
        <position position="344"/>
    </location>
</feature>
<name>A0A6L2PGT9_COPFO</name>
<keyword evidence="12" id="KW-0472">Membrane</keyword>
<keyword evidence="6 19" id="KW-0645">Protease</keyword>
<dbReference type="GO" id="GO:0008270">
    <property type="term" value="F:zinc ion binding"/>
    <property type="evidence" value="ECO:0007669"/>
    <property type="project" value="UniProtKB-UniRule"/>
</dbReference>
<dbReference type="Proteomes" id="UP000502823">
    <property type="component" value="Unassembled WGS sequence"/>
</dbReference>
<dbReference type="PANTHER" id="PTHR11533">
    <property type="entry name" value="PROTEASE M1 ZINC METALLOPROTEASE"/>
    <property type="match status" value="1"/>
</dbReference>
<keyword evidence="4" id="KW-1003">Cell membrane</keyword>
<dbReference type="InterPro" id="IPR024571">
    <property type="entry name" value="ERAP1-like_C_dom"/>
</dbReference>
<dbReference type="GO" id="GO:0043171">
    <property type="term" value="P:peptide catabolic process"/>
    <property type="evidence" value="ECO:0007669"/>
    <property type="project" value="TreeGrafter"/>
</dbReference>
<evidence type="ECO:0000256" key="3">
    <source>
        <dbReference type="ARBA" id="ARBA00010136"/>
    </source>
</evidence>
<evidence type="ECO:0000256" key="13">
    <source>
        <dbReference type="ARBA" id="ARBA00023157"/>
    </source>
</evidence>
<evidence type="ECO:0000256" key="12">
    <source>
        <dbReference type="ARBA" id="ARBA00023136"/>
    </source>
</evidence>
<dbReference type="PRINTS" id="PR00756">
    <property type="entry name" value="ALADIPTASE"/>
</dbReference>
<comment type="subcellular location">
    <subcellularLocation>
        <location evidence="2">Cell membrane</location>
        <topology evidence="2">Lipid-anchor</topology>
        <topology evidence="2">GPI-anchor</topology>
    </subcellularLocation>
</comment>
<dbReference type="CDD" id="cd09601">
    <property type="entry name" value="M1_APN-Q_like"/>
    <property type="match status" value="1"/>
</dbReference>
<evidence type="ECO:0000313" key="25">
    <source>
        <dbReference type="Proteomes" id="UP000502823"/>
    </source>
</evidence>
<keyword evidence="25" id="KW-1185">Reference proteome</keyword>
<evidence type="ECO:0000256" key="14">
    <source>
        <dbReference type="ARBA" id="ARBA00023180"/>
    </source>
</evidence>
<evidence type="ECO:0000259" key="21">
    <source>
        <dbReference type="Pfam" id="PF01433"/>
    </source>
</evidence>
<keyword evidence="9 19" id="KW-0378">Hydrolase</keyword>
<feature type="binding site" evidence="17">
    <location>
        <position position="347"/>
    </location>
    <ligand>
        <name>Zn(2+)</name>
        <dbReference type="ChEBI" id="CHEBI:29105"/>
        <note>catalytic</note>
    </ligand>
</feature>
<dbReference type="Pfam" id="PF11838">
    <property type="entry name" value="ERAP1_C"/>
    <property type="match status" value="1"/>
</dbReference>
<evidence type="ECO:0000256" key="4">
    <source>
        <dbReference type="ARBA" id="ARBA00022475"/>
    </source>
</evidence>
<dbReference type="GO" id="GO:0042277">
    <property type="term" value="F:peptide binding"/>
    <property type="evidence" value="ECO:0007669"/>
    <property type="project" value="TreeGrafter"/>
</dbReference>
<comment type="caution">
    <text evidence="24">The sequence shown here is derived from an EMBL/GenBank/DDBJ whole genome shotgun (WGS) entry which is preliminary data.</text>
</comment>
<dbReference type="FunFam" id="1.10.390.10:FF:000019">
    <property type="entry name" value="Aminopeptidase"/>
    <property type="match status" value="1"/>
</dbReference>
<proteinExistence type="inferred from homology"/>
<dbReference type="InterPro" id="IPR014782">
    <property type="entry name" value="Peptidase_M1_dom"/>
</dbReference>
<evidence type="ECO:0000256" key="6">
    <source>
        <dbReference type="ARBA" id="ARBA00022670"/>
    </source>
</evidence>
<feature type="binding site" evidence="17">
    <location>
        <position position="366"/>
    </location>
    <ligand>
        <name>Zn(2+)</name>
        <dbReference type="ChEBI" id="CHEBI:29105"/>
        <note>catalytic</note>
    </ligand>
</feature>
<accession>A0A6L2PGT9</accession>
<evidence type="ECO:0000256" key="5">
    <source>
        <dbReference type="ARBA" id="ARBA00022622"/>
    </source>
</evidence>
<dbReference type="EC" id="3.4.11.-" evidence="19"/>
<dbReference type="PANTHER" id="PTHR11533:SF290">
    <property type="entry name" value="AMINOPEPTIDASE"/>
    <property type="match status" value="1"/>
</dbReference>
<feature type="domain" description="Aminopeptidase N-like N-terminal" evidence="23">
    <location>
        <begin position="47"/>
        <end position="239"/>
    </location>
</feature>
<dbReference type="Gene3D" id="2.60.40.1910">
    <property type="match status" value="1"/>
</dbReference>
<reference evidence="25" key="1">
    <citation type="submission" date="2020-01" db="EMBL/GenBank/DDBJ databases">
        <title>Draft genome sequence of the Termite Coptotermes fromosanus.</title>
        <authorList>
            <person name="Itakura S."/>
            <person name="Yosikawa Y."/>
            <person name="Umezawa K."/>
        </authorList>
    </citation>
    <scope>NUCLEOTIDE SEQUENCE [LARGE SCALE GENOMIC DNA]</scope>
</reference>
<evidence type="ECO:0000256" key="20">
    <source>
        <dbReference type="SAM" id="SignalP"/>
    </source>
</evidence>
<evidence type="ECO:0000256" key="18">
    <source>
        <dbReference type="PIRSR" id="PIRSR634016-4"/>
    </source>
</evidence>
<evidence type="ECO:0000256" key="15">
    <source>
        <dbReference type="ARBA" id="ARBA00023288"/>
    </source>
</evidence>
<dbReference type="InterPro" id="IPR045357">
    <property type="entry name" value="Aminopeptidase_N-like_N"/>
</dbReference>
<evidence type="ECO:0000256" key="9">
    <source>
        <dbReference type="ARBA" id="ARBA00022801"/>
    </source>
</evidence>
<feature type="domain" description="Peptidase M1 membrane alanine aminopeptidase" evidence="21">
    <location>
        <begin position="270"/>
        <end position="495"/>
    </location>
</feature>
<evidence type="ECO:0000259" key="23">
    <source>
        <dbReference type="Pfam" id="PF17900"/>
    </source>
</evidence>
<evidence type="ECO:0000256" key="17">
    <source>
        <dbReference type="PIRSR" id="PIRSR634016-3"/>
    </source>
</evidence>
<keyword evidence="11 19" id="KW-0482">Metalloprotease</keyword>
<dbReference type="Gene3D" id="1.10.390.10">
    <property type="entry name" value="Neutral Protease Domain 2"/>
    <property type="match status" value="1"/>
</dbReference>
<comment type="catalytic activity">
    <reaction evidence="1">
        <text>Release of an N-terminal amino acid, Xaa-|-Yaa- from a peptide, amide or arylamide. Xaa is preferably Ala, but may be most amino acids including Pro (slow action). When a terminal hydrophobic residue is followed by a prolyl residue, the two may be released as an intact Xaa-Pro dipeptide.</text>
        <dbReference type="EC" id="3.4.11.2"/>
    </reaction>
</comment>
<dbReference type="SUPFAM" id="SSF55486">
    <property type="entry name" value="Metalloproteases ('zincins'), catalytic domain"/>
    <property type="match status" value="1"/>
</dbReference>
<evidence type="ECO:0000256" key="16">
    <source>
        <dbReference type="PIRSR" id="PIRSR634016-1"/>
    </source>
</evidence>
<evidence type="ECO:0000256" key="8">
    <source>
        <dbReference type="ARBA" id="ARBA00022729"/>
    </source>
</evidence>
<dbReference type="Pfam" id="PF17900">
    <property type="entry name" value="Peptidase_M1_N"/>
    <property type="match status" value="1"/>
</dbReference>
<dbReference type="GO" id="GO:0005615">
    <property type="term" value="C:extracellular space"/>
    <property type="evidence" value="ECO:0007669"/>
    <property type="project" value="TreeGrafter"/>
</dbReference>
<dbReference type="InterPro" id="IPR001930">
    <property type="entry name" value="Peptidase_M1"/>
</dbReference>
<dbReference type="FunFam" id="2.60.40.1910:FF:000008">
    <property type="entry name" value="Aminopeptidase"/>
    <property type="match status" value="1"/>
</dbReference>
<gene>
    <name evidence="24" type="ORF">Cfor_10092</name>
</gene>
<keyword evidence="7 17" id="KW-0479">Metal-binding</keyword>
<evidence type="ECO:0000256" key="7">
    <source>
        <dbReference type="ARBA" id="ARBA00022723"/>
    </source>
</evidence>
<dbReference type="FunFam" id="1.25.50.20:FF:000001">
    <property type="entry name" value="Aminopeptidase"/>
    <property type="match status" value="1"/>
</dbReference>
<feature type="site" description="Transition state stabilizer" evidence="18">
    <location>
        <position position="429"/>
    </location>
</feature>
<dbReference type="Gene3D" id="2.60.40.1730">
    <property type="entry name" value="tricorn interacting facor f3 domain"/>
    <property type="match status" value="1"/>
</dbReference>
<keyword evidence="15" id="KW-0449">Lipoprotein</keyword>
<keyword evidence="8 20" id="KW-0732">Signal</keyword>
<dbReference type="GO" id="GO:0005737">
    <property type="term" value="C:cytoplasm"/>
    <property type="evidence" value="ECO:0007669"/>
    <property type="project" value="TreeGrafter"/>
</dbReference>
<feature type="binding site" evidence="17">
    <location>
        <position position="343"/>
    </location>
    <ligand>
        <name>Zn(2+)</name>
        <dbReference type="ChEBI" id="CHEBI:29105"/>
        <note>catalytic</note>
    </ligand>
</feature>
<dbReference type="InParanoid" id="A0A6L2PGT9"/>
<dbReference type="GO" id="GO:0006508">
    <property type="term" value="P:proteolysis"/>
    <property type="evidence" value="ECO:0007669"/>
    <property type="project" value="UniProtKB-KW"/>
</dbReference>
<protein>
    <recommendedName>
        <fullName evidence="19">Aminopeptidase</fullName>
        <ecNumber evidence="19">3.4.11.-</ecNumber>
    </recommendedName>
</protein>
<dbReference type="Gene3D" id="1.25.50.20">
    <property type="match status" value="1"/>
</dbReference>
<dbReference type="EMBL" id="BLKM01000164">
    <property type="protein sequence ID" value="GFG29648.1"/>
    <property type="molecule type" value="Genomic_DNA"/>
</dbReference>
<evidence type="ECO:0000256" key="19">
    <source>
        <dbReference type="RuleBase" id="RU364040"/>
    </source>
</evidence>
<evidence type="ECO:0000256" key="2">
    <source>
        <dbReference type="ARBA" id="ARBA00004609"/>
    </source>
</evidence>
<organism evidence="24 25">
    <name type="scientific">Coptotermes formosanus</name>
    <name type="common">Formosan subterranean termite</name>
    <dbReference type="NCBI Taxonomy" id="36987"/>
    <lineage>
        <taxon>Eukaryota</taxon>
        <taxon>Metazoa</taxon>
        <taxon>Ecdysozoa</taxon>
        <taxon>Arthropoda</taxon>
        <taxon>Hexapoda</taxon>
        <taxon>Insecta</taxon>
        <taxon>Pterygota</taxon>
        <taxon>Neoptera</taxon>
        <taxon>Polyneoptera</taxon>
        <taxon>Dictyoptera</taxon>
        <taxon>Blattodea</taxon>
        <taxon>Blattoidea</taxon>
        <taxon>Termitoidae</taxon>
        <taxon>Rhinotermitidae</taxon>
        <taxon>Coptotermes</taxon>
    </lineage>
</organism>
<comment type="similarity">
    <text evidence="3 19">Belongs to the peptidase M1 family.</text>
</comment>
<dbReference type="GO" id="GO:0070006">
    <property type="term" value="F:metalloaminopeptidase activity"/>
    <property type="evidence" value="ECO:0007669"/>
    <property type="project" value="TreeGrafter"/>
</dbReference>
<evidence type="ECO:0000256" key="11">
    <source>
        <dbReference type="ARBA" id="ARBA00023049"/>
    </source>
</evidence>
<evidence type="ECO:0000256" key="1">
    <source>
        <dbReference type="ARBA" id="ARBA00000098"/>
    </source>
</evidence>
<evidence type="ECO:0000313" key="24">
    <source>
        <dbReference type="EMBL" id="GFG29648.1"/>
    </source>
</evidence>
<keyword evidence="19" id="KW-0031">Aminopeptidase</keyword>
<keyword evidence="10 17" id="KW-0862">Zinc</keyword>
<comment type="cofactor">
    <cofactor evidence="17 19">
        <name>Zn(2+)</name>
        <dbReference type="ChEBI" id="CHEBI:29105"/>
    </cofactor>
    <text evidence="17 19">Binds 1 zinc ion per subunit.</text>
</comment>
<evidence type="ECO:0000256" key="10">
    <source>
        <dbReference type="ARBA" id="ARBA00022833"/>
    </source>
</evidence>
<keyword evidence="14" id="KW-0325">Glycoprotein</keyword>
<dbReference type="InterPro" id="IPR034016">
    <property type="entry name" value="M1_APN-typ"/>
</dbReference>
<dbReference type="GO" id="GO:0016285">
    <property type="term" value="F:alanyl aminopeptidase activity"/>
    <property type="evidence" value="ECO:0007669"/>
    <property type="project" value="UniProtKB-EC"/>
</dbReference>
<sequence length="958" mass="109497">MLWETVTFAVVLLQILMTTSTLPSLEKTVSSDITASEIDYRLPTNVKPIHYKIILNPLIEEPDPSTFTGEEIITVKVIEETESITLHYNNITIHDVIITRASTETNLTVNHNYDTVTHFWVISLDTSAGEDAERTFKANEEYLILIQYSGHHQDDMYGFYRSSYKDTEGKTVWLATTQFEPGHARRAFPCFDEPAFKATFEISIQKKRNLHAISNMPIKNDENEHYYNFETTPVMPTYLIAFIVSEFKSLNKTENFHVWAREGAIEQAQYSVDVGPSLLNAIEDFLLDLKYPMPKMDEVAVPDFSAGAMENWGLTTYRERIILYDKDHATAATKQQIATVAAHEFAHQWFGDLVSPEWWNYLWLNEGFATYFESFATDMVETAWRLKEQFVVRDLQPALAADALLTSHPITQYVDSPNSIRSIFDTISYEKAGSVIRMMEHFLTTEVFKKGLRRYLESRKYSNANEEHLYDAMNKEFQATKPELYADVSNIMHTWTRQAGYPLVTVTSEGNQLTITQKRFLLMPSSTPEEDSALWTIPLTYTTQDGDFHNTSTKQWMKSSSLKIGRPTEENKWFIFNVQQTGFYRVNYDENNWSLLIRYLRSDNYEKISAVNRAQLLDDALNLARAGVLKYSTALELTTYLIKEEDYIPWYSALNDFTFLNLRLTGTDAYPLFKVKQLSCRLLYFIIFIIFSTALIISKKELIFSTYEIGCLKCVHSHHDLKFCHRNNAERKSTIAYSHNDSTYLSPNLQSVTYCTALRHGGKEEWNFLWNKYVSSNYATEQSLILTALGCTTDQALIDGYLTKSIEDRVNIRRQDAASVFSAVYSNPDGFQLAFNFLQANYDSVASSYGTGVSSIITGIAGRIATQEQLDEFRKFVENKELGAAAEAARRAVESAEQNLEWSKIHGSEIESWLKGEPTSTVPSTTPGEASSLSLSPAVCVTLFTSILYQILNTFKMK</sequence>
<evidence type="ECO:0000259" key="22">
    <source>
        <dbReference type="Pfam" id="PF11838"/>
    </source>
</evidence>
<dbReference type="Pfam" id="PF01433">
    <property type="entry name" value="Peptidase_M1"/>
    <property type="match status" value="1"/>
</dbReference>
<keyword evidence="13" id="KW-1015">Disulfide bond</keyword>
<dbReference type="FunFam" id="2.60.40.1730:FF:000013">
    <property type="entry name" value="Aminopeptidase"/>
    <property type="match status" value="1"/>
</dbReference>
<feature type="domain" description="ERAP1-like C-terminal" evidence="22">
    <location>
        <begin position="573"/>
        <end position="896"/>
    </location>
</feature>
<dbReference type="InterPro" id="IPR050344">
    <property type="entry name" value="Peptidase_M1_aminopeptidases"/>
</dbReference>
<dbReference type="InterPro" id="IPR042097">
    <property type="entry name" value="Aminopeptidase_N-like_N_sf"/>
</dbReference>